<protein>
    <submittedName>
        <fullName evidence="1">Uncharacterized protein</fullName>
    </submittedName>
</protein>
<accession>A0A178MDH9</accession>
<dbReference type="Proteomes" id="UP000078543">
    <property type="component" value="Unassembled WGS sequence"/>
</dbReference>
<reference evidence="1 2" key="1">
    <citation type="submission" date="2016-04" db="EMBL/GenBank/DDBJ databases">
        <title>Draft genome sequence of freshwater magnetotactic bacteria Magnetospirillum marisnigri SP-1 and Magnetospirillum moscoviense BB-1.</title>
        <authorList>
            <person name="Koziaeva V."/>
            <person name="Dziuba M.V."/>
            <person name="Ivanov T.M."/>
            <person name="Kuznetsov B."/>
            <person name="Grouzdev D.S."/>
        </authorList>
    </citation>
    <scope>NUCLEOTIDE SEQUENCE [LARGE SCALE GENOMIC DNA]</scope>
    <source>
        <strain evidence="1 2">BB-1</strain>
    </source>
</reference>
<dbReference type="AlphaFoldDB" id="A0A178MDH9"/>
<evidence type="ECO:0000313" key="1">
    <source>
        <dbReference type="EMBL" id="OAN46088.1"/>
    </source>
</evidence>
<name>A0A178MDH9_9PROT</name>
<evidence type="ECO:0000313" key="2">
    <source>
        <dbReference type="Proteomes" id="UP000078543"/>
    </source>
</evidence>
<organism evidence="1 2">
    <name type="scientific">Magnetospirillum moscoviense</name>
    <dbReference type="NCBI Taxonomy" id="1437059"/>
    <lineage>
        <taxon>Bacteria</taxon>
        <taxon>Pseudomonadati</taxon>
        <taxon>Pseudomonadota</taxon>
        <taxon>Alphaproteobacteria</taxon>
        <taxon>Rhodospirillales</taxon>
        <taxon>Rhodospirillaceae</taxon>
        <taxon>Magnetospirillum</taxon>
    </lineage>
</organism>
<dbReference type="RefSeq" id="WP_068503921.1">
    <property type="nucleotide sequence ID" value="NZ_LWQU01000178.1"/>
</dbReference>
<dbReference type="STRING" id="1437059.A6A05_16460"/>
<comment type="caution">
    <text evidence="1">The sequence shown here is derived from an EMBL/GenBank/DDBJ whole genome shotgun (WGS) entry which is preliminary data.</text>
</comment>
<gene>
    <name evidence="1" type="ORF">A6A05_16460</name>
</gene>
<dbReference type="OrthoDB" id="1395176at2"/>
<proteinExistence type="predicted"/>
<keyword evidence="2" id="KW-1185">Reference proteome</keyword>
<dbReference type="EMBL" id="LWQU01000178">
    <property type="protein sequence ID" value="OAN46088.1"/>
    <property type="molecule type" value="Genomic_DNA"/>
</dbReference>
<sequence length="200" mass="21822">MIGRTEINIFVSTFANLVEILLSLEEAAGPDLARTKLSFDEVESGLDLAAFNEELDEAISVRLGEEGDRNIYVGGKDLRPSFLMYQYDRSAYLQELKAAKERWLENTIANLKPLIAEGVAVEFGRLGRGAEDFRIKEVAITQLGLRDTLARVAGSVAASVDPDADGEFGREDVLQFLAEVNMSAGQDSMTLDSLTLTNAA</sequence>